<dbReference type="HOGENOM" id="CLU_1534114_0_0_1"/>
<dbReference type="KEGG" id="dpx:DAPPUDRAFT_322450"/>
<dbReference type="InParanoid" id="E9GW14"/>
<protein>
    <submittedName>
        <fullName evidence="1">Uncharacterized protein</fullName>
    </submittedName>
</protein>
<dbReference type="Proteomes" id="UP000000305">
    <property type="component" value="Unassembled WGS sequence"/>
</dbReference>
<name>E9GW14_DAPPU</name>
<sequence>MADTNPRHYCLTTQQPFVTTCYYTGNSNYNTEKAEYYTTTYTTPAYYTEEPKHYSAPSYNRVYYITIAPECYAGANRYTEAPKYYTIEFNPPRNSNPTVLQETTEVAVYYTTNTALQPTLPTTSLKFQIFSETVLQEPTKIVVYYTTNTAFLSTLPTTLPKLQRTTPSKTQPIPQ</sequence>
<dbReference type="AlphaFoldDB" id="E9GW14"/>
<evidence type="ECO:0000313" key="2">
    <source>
        <dbReference type="Proteomes" id="UP000000305"/>
    </source>
</evidence>
<accession>E9GW14</accession>
<reference evidence="1 2" key="1">
    <citation type="journal article" date="2011" name="Science">
        <title>The ecoresponsive genome of Daphnia pulex.</title>
        <authorList>
            <person name="Colbourne J.K."/>
            <person name="Pfrender M.E."/>
            <person name="Gilbert D."/>
            <person name="Thomas W.K."/>
            <person name="Tucker A."/>
            <person name="Oakley T.H."/>
            <person name="Tokishita S."/>
            <person name="Aerts A."/>
            <person name="Arnold G.J."/>
            <person name="Basu M.K."/>
            <person name="Bauer D.J."/>
            <person name="Caceres C.E."/>
            <person name="Carmel L."/>
            <person name="Casola C."/>
            <person name="Choi J.H."/>
            <person name="Detter J.C."/>
            <person name="Dong Q."/>
            <person name="Dusheyko S."/>
            <person name="Eads B.D."/>
            <person name="Frohlich T."/>
            <person name="Geiler-Samerotte K.A."/>
            <person name="Gerlach D."/>
            <person name="Hatcher P."/>
            <person name="Jogdeo S."/>
            <person name="Krijgsveld J."/>
            <person name="Kriventseva E.V."/>
            <person name="Kultz D."/>
            <person name="Laforsch C."/>
            <person name="Lindquist E."/>
            <person name="Lopez J."/>
            <person name="Manak J.R."/>
            <person name="Muller J."/>
            <person name="Pangilinan J."/>
            <person name="Patwardhan R.P."/>
            <person name="Pitluck S."/>
            <person name="Pritham E.J."/>
            <person name="Rechtsteiner A."/>
            <person name="Rho M."/>
            <person name="Rogozin I.B."/>
            <person name="Sakarya O."/>
            <person name="Salamov A."/>
            <person name="Schaack S."/>
            <person name="Shapiro H."/>
            <person name="Shiga Y."/>
            <person name="Skalitzky C."/>
            <person name="Smith Z."/>
            <person name="Souvorov A."/>
            <person name="Sung W."/>
            <person name="Tang Z."/>
            <person name="Tsuchiya D."/>
            <person name="Tu H."/>
            <person name="Vos H."/>
            <person name="Wang M."/>
            <person name="Wolf Y.I."/>
            <person name="Yamagata H."/>
            <person name="Yamada T."/>
            <person name="Ye Y."/>
            <person name="Shaw J.R."/>
            <person name="Andrews J."/>
            <person name="Crease T.J."/>
            <person name="Tang H."/>
            <person name="Lucas S.M."/>
            <person name="Robertson H.M."/>
            <person name="Bork P."/>
            <person name="Koonin E.V."/>
            <person name="Zdobnov E.M."/>
            <person name="Grigoriev I.V."/>
            <person name="Lynch M."/>
            <person name="Boore J.L."/>
        </authorList>
    </citation>
    <scope>NUCLEOTIDE SEQUENCE [LARGE SCALE GENOMIC DNA]</scope>
</reference>
<keyword evidence="2" id="KW-1185">Reference proteome</keyword>
<dbReference type="EMBL" id="GL732569">
    <property type="protein sequence ID" value="EFX76352.1"/>
    <property type="molecule type" value="Genomic_DNA"/>
</dbReference>
<organism evidence="1 2">
    <name type="scientific">Daphnia pulex</name>
    <name type="common">Water flea</name>
    <dbReference type="NCBI Taxonomy" id="6669"/>
    <lineage>
        <taxon>Eukaryota</taxon>
        <taxon>Metazoa</taxon>
        <taxon>Ecdysozoa</taxon>
        <taxon>Arthropoda</taxon>
        <taxon>Crustacea</taxon>
        <taxon>Branchiopoda</taxon>
        <taxon>Diplostraca</taxon>
        <taxon>Cladocera</taxon>
        <taxon>Anomopoda</taxon>
        <taxon>Daphniidae</taxon>
        <taxon>Daphnia</taxon>
    </lineage>
</organism>
<evidence type="ECO:0000313" key="1">
    <source>
        <dbReference type="EMBL" id="EFX76352.1"/>
    </source>
</evidence>
<gene>
    <name evidence="1" type="ORF">DAPPUDRAFT_322450</name>
</gene>
<proteinExistence type="predicted"/>